<reference evidence="1" key="1">
    <citation type="journal article" date="2014" name="Front. Microbiol.">
        <title>High frequency of phylogenetically diverse reductive dehalogenase-homologous genes in deep subseafloor sedimentary metagenomes.</title>
        <authorList>
            <person name="Kawai M."/>
            <person name="Futagami T."/>
            <person name="Toyoda A."/>
            <person name="Takaki Y."/>
            <person name="Nishi S."/>
            <person name="Hori S."/>
            <person name="Arai W."/>
            <person name="Tsubouchi T."/>
            <person name="Morono Y."/>
            <person name="Uchiyama I."/>
            <person name="Ito T."/>
            <person name="Fujiyama A."/>
            <person name="Inagaki F."/>
            <person name="Takami H."/>
        </authorList>
    </citation>
    <scope>NUCLEOTIDE SEQUENCE</scope>
    <source>
        <strain evidence="1">Expedition CK06-06</strain>
    </source>
</reference>
<dbReference type="AlphaFoldDB" id="X1CW16"/>
<dbReference type="InterPro" id="IPR027417">
    <property type="entry name" value="P-loop_NTPase"/>
</dbReference>
<sequence>MIVAICGGLGSGKTLLETRYAYKEFMRDKKIFANYNLNFEHTKIDLVSLLELKPELQNSGIFMDEIYIYMDSRMSMAKRNRLLSYFV</sequence>
<comment type="caution">
    <text evidence="1">The sequence shown here is derived from an EMBL/GenBank/DDBJ whole genome shotgun (WGS) entry which is preliminary data.</text>
</comment>
<proteinExistence type="predicted"/>
<evidence type="ECO:0000313" key="1">
    <source>
        <dbReference type="EMBL" id="GAH12686.1"/>
    </source>
</evidence>
<dbReference type="EMBL" id="BART01033935">
    <property type="protein sequence ID" value="GAH12686.1"/>
    <property type="molecule type" value="Genomic_DNA"/>
</dbReference>
<dbReference type="Gene3D" id="3.40.50.300">
    <property type="entry name" value="P-loop containing nucleotide triphosphate hydrolases"/>
    <property type="match status" value="1"/>
</dbReference>
<organism evidence="1">
    <name type="scientific">marine sediment metagenome</name>
    <dbReference type="NCBI Taxonomy" id="412755"/>
    <lineage>
        <taxon>unclassified sequences</taxon>
        <taxon>metagenomes</taxon>
        <taxon>ecological metagenomes</taxon>
    </lineage>
</organism>
<evidence type="ECO:0008006" key="2">
    <source>
        <dbReference type="Google" id="ProtNLM"/>
    </source>
</evidence>
<protein>
    <recommendedName>
        <fullName evidence="2">Zona occludens toxin N-terminal domain-containing protein</fullName>
    </recommendedName>
</protein>
<gene>
    <name evidence="1" type="ORF">S01H4_58148</name>
</gene>
<feature type="non-terminal residue" evidence="1">
    <location>
        <position position="87"/>
    </location>
</feature>
<name>X1CW16_9ZZZZ</name>
<accession>X1CW16</accession>